<comment type="caution">
    <text evidence="2">The sequence shown here is derived from an EMBL/GenBank/DDBJ whole genome shotgun (WGS) entry which is preliminary data.</text>
</comment>
<proteinExistence type="predicted"/>
<name>A0ABW4P2S6_9NOCA</name>
<sequence length="194" mass="20682">MIGDSAFTRDLWLSKPDGASSYAGTVVLGCNGSDASLRLIEAAPRICSITGGVVLVCAVSPWGRAPWERHPDAVDVLKGEAHLLDDATDSQLALELGRAAAREAGLNLVAAVEEPGDPVRSLLRAADRYRAAAILVGMRDERPSRQVNRLARRLPDGLDLVASNGSEHLLARTRNRARARSFALFPAAPRPSEA</sequence>
<feature type="domain" description="UspA" evidence="1">
    <location>
        <begin position="25"/>
        <end position="143"/>
    </location>
</feature>
<dbReference type="Pfam" id="PF00582">
    <property type="entry name" value="Usp"/>
    <property type="match status" value="1"/>
</dbReference>
<dbReference type="SUPFAM" id="SSF52402">
    <property type="entry name" value="Adenine nucleotide alpha hydrolases-like"/>
    <property type="match status" value="1"/>
</dbReference>
<dbReference type="EMBL" id="JBHUFB010000009">
    <property type="protein sequence ID" value="MFD1812401.1"/>
    <property type="molecule type" value="Genomic_DNA"/>
</dbReference>
<dbReference type="InterPro" id="IPR014729">
    <property type="entry name" value="Rossmann-like_a/b/a_fold"/>
</dbReference>
<protein>
    <submittedName>
        <fullName evidence="2">Universal stress protein</fullName>
    </submittedName>
</protein>
<dbReference type="InterPro" id="IPR006016">
    <property type="entry name" value="UspA"/>
</dbReference>
<evidence type="ECO:0000313" key="2">
    <source>
        <dbReference type="EMBL" id="MFD1812401.1"/>
    </source>
</evidence>
<evidence type="ECO:0000313" key="3">
    <source>
        <dbReference type="Proteomes" id="UP001597286"/>
    </source>
</evidence>
<keyword evidence="3" id="KW-1185">Reference proteome</keyword>
<organism evidence="2 3">
    <name type="scientific">Rhodococcus gannanensis</name>
    <dbReference type="NCBI Taxonomy" id="1960308"/>
    <lineage>
        <taxon>Bacteria</taxon>
        <taxon>Bacillati</taxon>
        <taxon>Actinomycetota</taxon>
        <taxon>Actinomycetes</taxon>
        <taxon>Mycobacteriales</taxon>
        <taxon>Nocardiaceae</taxon>
        <taxon>Rhodococcus</taxon>
    </lineage>
</organism>
<reference evidence="3" key="1">
    <citation type="journal article" date="2019" name="Int. J. Syst. Evol. Microbiol.">
        <title>The Global Catalogue of Microorganisms (GCM) 10K type strain sequencing project: providing services to taxonomists for standard genome sequencing and annotation.</title>
        <authorList>
            <consortium name="The Broad Institute Genomics Platform"/>
            <consortium name="The Broad Institute Genome Sequencing Center for Infectious Disease"/>
            <person name="Wu L."/>
            <person name="Ma J."/>
        </authorList>
    </citation>
    <scope>NUCLEOTIDE SEQUENCE [LARGE SCALE GENOMIC DNA]</scope>
    <source>
        <strain evidence="3">DT72</strain>
    </source>
</reference>
<dbReference type="Gene3D" id="3.40.50.620">
    <property type="entry name" value="HUPs"/>
    <property type="match status" value="1"/>
</dbReference>
<dbReference type="RefSeq" id="WP_378484906.1">
    <property type="nucleotide sequence ID" value="NZ_JBHUFB010000009.1"/>
</dbReference>
<accession>A0ABW4P2S6</accession>
<dbReference type="Proteomes" id="UP001597286">
    <property type="component" value="Unassembled WGS sequence"/>
</dbReference>
<gene>
    <name evidence="2" type="ORF">ACFSJG_09275</name>
</gene>
<evidence type="ECO:0000259" key="1">
    <source>
        <dbReference type="Pfam" id="PF00582"/>
    </source>
</evidence>